<dbReference type="HOGENOM" id="CLU_1826102_0_0_1"/>
<feature type="compositionally biased region" description="Polar residues" evidence="1">
    <location>
        <begin position="1"/>
        <end position="23"/>
    </location>
</feature>
<keyword evidence="3" id="KW-1185">Reference proteome</keyword>
<dbReference type="Proteomes" id="UP000011064">
    <property type="component" value="Unassembled WGS sequence"/>
</dbReference>
<dbReference type="VEuPathDB" id="FungiDB:GMDG_01723"/>
<sequence>MKSSVRNGATNWTTFTASNQTNPTREKMNSLEKQKKIQRGPIPNRQTHSCWFEKRKVAQLLVREAESREYKDDETGLLRWRISMWPYVVVARGHKYDRQAVLIPESDIHDHNSQIYDEPETCVDDFDYWGERLYLCQSLNW</sequence>
<evidence type="ECO:0000256" key="1">
    <source>
        <dbReference type="SAM" id="MobiDB-lite"/>
    </source>
</evidence>
<accession>L8FY59</accession>
<protein>
    <submittedName>
        <fullName evidence="2">Uncharacterized protein</fullName>
    </submittedName>
</protein>
<dbReference type="InParanoid" id="L8FY59"/>
<organism evidence="2 3">
    <name type="scientific">Pseudogymnoascus destructans (strain ATCC MYA-4855 / 20631-21)</name>
    <name type="common">Bat white-nose syndrome fungus</name>
    <name type="synonym">Geomyces destructans</name>
    <dbReference type="NCBI Taxonomy" id="658429"/>
    <lineage>
        <taxon>Eukaryota</taxon>
        <taxon>Fungi</taxon>
        <taxon>Dikarya</taxon>
        <taxon>Ascomycota</taxon>
        <taxon>Pezizomycotina</taxon>
        <taxon>Leotiomycetes</taxon>
        <taxon>Thelebolales</taxon>
        <taxon>Thelebolaceae</taxon>
        <taxon>Pseudogymnoascus</taxon>
    </lineage>
</organism>
<reference evidence="3" key="1">
    <citation type="submission" date="2010-09" db="EMBL/GenBank/DDBJ databases">
        <title>The genome sequence of Geomyces destructans 20631-21.</title>
        <authorList>
            <consortium name="The Broad Institute Genome Sequencing Platform"/>
            <person name="Cuomo C.A."/>
            <person name="Blehert D.S."/>
            <person name="Lorch J.M."/>
            <person name="Young S.K."/>
            <person name="Zeng Q."/>
            <person name="Gargeya S."/>
            <person name="Fitzgerald M."/>
            <person name="Haas B."/>
            <person name="Abouelleil A."/>
            <person name="Alvarado L."/>
            <person name="Arachchi H.M."/>
            <person name="Berlin A."/>
            <person name="Brown A."/>
            <person name="Chapman S.B."/>
            <person name="Chen Z."/>
            <person name="Dunbar C."/>
            <person name="Freedman E."/>
            <person name="Gearin G."/>
            <person name="Gellesch M."/>
            <person name="Goldberg J."/>
            <person name="Griggs A."/>
            <person name="Gujja S."/>
            <person name="Heiman D."/>
            <person name="Howarth C."/>
            <person name="Larson L."/>
            <person name="Lui A."/>
            <person name="MacDonald P.J.P."/>
            <person name="Montmayeur A."/>
            <person name="Murphy C."/>
            <person name="Neiman D."/>
            <person name="Pearson M."/>
            <person name="Priest M."/>
            <person name="Roberts A."/>
            <person name="Saif S."/>
            <person name="Shea T."/>
            <person name="Shenoy N."/>
            <person name="Sisk P."/>
            <person name="Stolte C."/>
            <person name="Sykes S."/>
            <person name="Wortman J."/>
            <person name="Nusbaum C."/>
            <person name="Birren B."/>
        </authorList>
    </citation>
    <scope>NUCLEOTIDE SEQUENCE [LARGE SCALE GENOMIC DNA]</scope>
    <source>
        <strain evidence="3">ATCC MYA-4855 / 20631-21</strain>
    </source>
</reference>
<dbReference type="AlphaFoldDB" id="L8FY59"/>
<feature type="region of interest" description="Disordered" evidence="1">
    <location>
        <begin position="1"/>
        <end position="45"/>
    </location>
</feature>
<feature type="compositionally biased region" description="Basic and acidic residues" evidence="1">
    <location>
        <begin position="24"/>
        <end position="35"/>
    </location>
</feature>
<evidence type="ECO:0000313" key="3">
    <source>
        <dbReference type="Proteomes" id="UP000011064"/>
    </source>
</evidence>
<proteinExistence type="predicted"/>
<evidence type="ECO:0000313" key="2">
    <source>
        <dbReference type="EMBL" id="ELR05428.1"/>
    </source>
</evidence>
<dbReference type="EMBL" id="GL573190">
    <property type="protein sequence ID" value="ELR05428.1"/>
    <property type="molecule type" value="Genomic_DNA"/>
</dbReference>
<name>L8FY59_PSED2</name>
<gene>
    <name evidence="2" type="ORF">GMDG_01723</name>
</gene>